<dbReference type="PATRIC" id="fig|28092.6.peg.1383"/>
<protein>
    <submittedName>
        <fullName evidence="1">Uncharacterized protein</fullName>
    </submittedName>
</protein>
<dbReference type="EMBL" id="LAQU01000004">
    <property type="protein sequence ID" value="KKB64429.1"/>
    <property type="molecule type" value="Genomic_DNA"/>
</dbReference>
<gene>
    <name evidence="1" type="ORF">WM40_05815</name>
</gene>
<evidence type="ECO:0000313" key="1">
    <source>
        <dbReference type="EMBL" id="KKB64429.1"/>
    </source>
</evidence>
<reference evidence="1 2" key="1">
    <citation type="submission" date="2015-03" db="EMBL/GenBank/DDBJ databases">
        <title>Draft Genome Sequence of Burkholderia andropogonis type strain ICMP2807, isolated from Sorghum bicolor.</title>
        <authorList>
            <person name="Lopes-Santos L."/>
            <person name="Castro D.B."/>
            <person name="Ottoboni L.M."/>
            <person name="Park D."/>
            <person name="Weirc B.S."/>
            <person name="Destefano S.A."/>
        </authorList>
    </citation>
    <scope>NUCLEOTIDE SEQUENCE [LARGE SCALE GENOMIC DNA]</scope>
    <source>
        <strain evidence="1 2">ICMP2807</strain>
    </source>
</reference>
<name>A0A0F5K3G5_9BURK</name>
<proteinExistence type="predicted"/>
<organism evidence="1 2">
    <name type="scientific">Robbsia andropogonis</name>
    <dbReference type="NCBI Taxonomy" id="28092"/>
    <lineage>
        <taxon>Bacteria</taxon>
        <taxon>Pseudomonadati</taxon>
        <taxon>Pseudomonadota</taxon>
        <taxon>Betaproteobacteria</taxon>
        <taxon>Burkholderiales</taxon>
        <taxon>Burkholderiaceae</taxon>
        <taxon>Robbsia</taxon>
    </lineage>
</organism>
<keyword evidence="2" id="KW-1185">Reference proteome</keyword>
<dbReference type="Proteomes" id="UP000033618">
    <property type="component" value="Unassembled WGS sequence"/>
</dbReference>
<comment type="caution">
    <text evidence="1">The sequence shown here is derived from an EMBL/GenBank/DDBJ whole genome shotgun (WGS) entry which is preliminary data.</text>
</comment>
<dbReference type="AlphaFoldDB" id="A0A0F5K3G5"/>
<accession>A0A0F5K3G5</accession>
<evidence type="ECO:0000313" key="2">
    <source>
        <dbReference type="Proteomes" id="UP000033618"/>
    </source>
</evidence>
<sequence length="88" mass="9791">MRTLPHLGHGYLPAAWREVARAIVVRWSALTKSIAGDTVGSWQVRYRTCRGETRGASYSVRVFRRLFAPATGPRVATPQARLIPASQE</sequence>